<evidence type="ECO:0000256" key="2">
    <source>
        <dbReference type="HAMAP-Rule" id="MF_02128"/>
    </source>
</evidence>
<feature type="binding site" evidence="2">
    <location>
        <position position="315"/>
    </location>
    <ligand>
        <name>substrate</name>
    </ligand>
</feature>
<reference evidence="4" key="2">
    <citation type="submission" date="2022-08" db="EMBL/GenBank/DDBJ databases">
        <authorList>
            <person name="Dong C."/>
        </authorList>
    </citation>
    <scope>NUCLEOTIDE SEQUENCE</scope>
    <source>
        <strain evidence="4">59MF3M-4</strain>
    </source>
</reference>
<dbReference type="CDD" id="cd02194">
    <property type="entry name" value="ThiL"/>
    <property type="match status" value="1"/>
</dbReference>
<accession>A0A9X3ASF1</accession>
<protein>
    <recommendedName>
        <fullName evidence="2">Thiamine-monophosphate kinase</fullName>
        <shortName evidence="2">TMP kinase</shortName>
        <shortName evidence="2">Thiamine-phosphate kinase</shortName>
        <ecNumber evidence="2">2.7.4.16</ecNumber>
    </recommendedName>
</protein>
<comment type="pathway">
    <text evidence="2">Cofactor biosynthesis; thiamine diphosphate biosynthesis; thiamine diphosphate from thiamine phosphate: step 1/1.</text>
</comment>
<dbReference type="SUPFAM" id="SSF56042">
    <property type="entry name" value="PurM C-terminal domain-like"/>
    <property type="match status" value="1"/>
</dbReference>
<organism evidence="4 5">
    <name type="scientific">Thalassolituus pacificus</name>
    <dbReference type="NCBI Taxonomy" id="2975440"/>
    <lineage>
        <taxon>Bacteria</taxon>
        <taxon>Pseudomonadati</taxon>
        <taxon>Pseudomonadota</taxon>
        <taxon>Gammaproteobacteria</taxon>
        <taxon>Oceanospirillales</taxon>
        <taxon>Oceanospirillaceae</taxon>
        <taxon>Thalassolituus</taxon>
    </lineage>
</organism>
<proteinExistence type="inferred from homology"/>
<dbReference type="Pfam" id="PF00586">
    <property type="entry name" value="AIRS"/>
    <property type="match status" value="1"/>
</dbReference>
<feature type="binding site" evidence="2">
    <location>
        <position position="34"/>
    </location>
    <ligand>
        <name>Mg(2+)</name>
        <dbReference type="ChEBI" id="CHEBI:18420"/>
        <label>4</label>
    </ligand>
</feature>
<comment type="caution">
    <text evidence="2">Lacks conserved residue(s) required for the propagation of feature annotation.</text>
</comment>
<dbReference type="InterPro" id="IPR036676">
    <property type="entry name" value="PurM-like_C_sf"/>
</dbReference>
<dbReference type="AlphaFoldDB" id="A0A9X3ASF1"/>
<dbReference type="GO" id="GO:0009030">
    <property type="term" value="F:thiamine-phosphate kinase activity"/>
    <property type="evidence" value="ECO:0007669"/>
    <property type="project" value="UniProtKB-UniRule"/>
</dbReference>
<name>A0A9X3ASF1_9GAMM</name>
<reference evidence="4" key="1">
    <citation type="journal article" date="2022" name="Front. Microbiol.">
        <title>Genome-based taxonomic rearrangement of Oceanobacter-related bacteria including the description of Thalassolituus hydrocarbonoclasticus sp. nov. and Thalassolituus pacificus sp. nov. and emended description of the genus Thalassolituus.</title>
        <authorList>
            <person name="Dong C."/>
            <person name="Wei L."/>
            <person name="Wang J."/>
            <person name="Lai Q."/>
            <person name="Huang Z."/>
            <person name="Shao Z."/>
        </authorList>
    </citation>
    <scope>NUCLEOTIDE SEQUENCE</scope>
    <source>
        <strain evidence="4">59MF3M-4</strain>
    </source>
</reference>
<feature type="binding site" evidence="2">
    <location>
        <begin position="125"/>
        <end position="126"/>
    </location>
    <ligand>
        <name>ATP</name>
        <dbReference type="ChEBI" id="CHEBI:30616"/>
    </ligand>
</feature>
<gene>
    <name evidence="2 4" type="primary">thiL</name>
    <name evidence="4" type="ORF">NYR02_15110</name>
</gene>
<feature type="binding site" evidence="2">
    <location>
        <position position="34"/>
    </location>
    <ligand>
        <name>Mg(2+)</name>
        <dbReference type="ChEBI" id="CHEBI:18420"/>
        <label>3</label>
    </ligand>
</feature>
<dbReference type="InterPro" id="IPR006283">
    <property type="entry name" value="ThiL-like"/>
</dbReference>
<dbReference type="SUPFAM" id="SSF55326">
    <property type="entry name" value="PurM N-terminal domain-like"/>
    <property type="match status" value="1"/>
</dbReference>
<comment type="miscellaneous">
    <text evidence="2">Reaction mechanism of ThiL seems to utilize a direct, inline transfer of the gamma-phosphate of ATP to TMP rather than a phosphorylated enzyme intermediate.</text>
</comment>
<feature type="binding site" evidence="2">
    <location>
        <position position="126"/>
    </location>
    <ligand>
        <name>Mg(2+)</name>
        <dbReference type="ChEBI" id="CHEBI:18420"/>
        <label>1</label>
    </ligand>
</feature>
<evidence type="ECO:0000313" key="5">
    <source>
        <dbReference type="Proteomes" id="UP001147830"/>
    </source>
</evidence>
<dbReference type="Proteomes" id="UP001147830">
    <property type="component" value="Unassembled WGS sequence"/>
</dbReference>
<keyword evidence="2 4" id="KW-0418">Kinase</keyword>
<dbReference type="GO" id="GO:0009228">
    <property type="term" value="P:thiamine biosynthetic process"/>
    <property type="evidence" value="ECO:0007669"/>
    <property type="project" value="UniProtKB-KW"/>
</dbReference>
<dbReference type="PANTHER" id="PTHR30270:SF0">
    <property type="entry name" value="THIAMINE-MONOPHOSPHATE KINASE"/>
    <property type="match status" value="1"/>
</dbReference>
<comment type="caution">
    <text evidence="4">The sequence shown here is derived from an EMBL/GenBank/DDBJ whole genome shotgun (WGS) entry which is preliminary data.</text>
</comment>
<feature type="binding site" evidence="2">
    <location>
        <position position="49"/>
    </location>
    <ligand>
        <name>Mg(2+)</name>
        <dbReference type="ChEBI" id="CHEBI:18420"/>
        <label>4</label>
    </ligand>
</feature>
<comment type="function">
    <text evidence="2">Catalyzes the ATP-dependent phosphorylation of thiamine-monophosphate (TMP) to form thiamine-pyrophosphate (TPP), the active form of vitamin B1.</text>
</comment>
<feature type="binding site" evidence="2">
    <location>
        <position position="212"/>
    </location>
    <ligand>
        <name>Mg(2+)</name>
        <dbReference type="ChEBI" id="CHEBI:18420"/>
        <label>3</label>
    </ligand>
</feature>
<feature type="binding site" evidence="2">
    <location>
        <position position="258"/>
    </location>
    <ligand>
        <name>substrate</name>
    </ligand>
</feature>
<feature type="binding site" evidence="2">
    <location>
        <position position="51"/>
    </location>
    <ligand>
        <name>Mg(2+)</name>
        <dbReference type="ChEBI" id="CHEBI:18420"/>
        <label>1</label>
    </ligand>
</feature>
<keyword evidence="2" id="KW-0547">Nucleotide-binding</keyword>
<feature type="binding site" evidence="2">
    <location>
        <position position="79"/>
    </location>
    <ligand>
        <name>Mg(2+)</name>
        <dbReference type="ChEBI" id="CHEBI:18420"/>
        <label>4</label>
    </ligand>
</feature>
<dbReference type="HAMAP" id="MF_02128">
    <property type="entry name" value="TMP_kinase"/>
    <property type="match status" value="1"/>
</dbReference>
<feature type="binding site" evidence="2">
    <location>
        <position position="51"/>
    </location>
    <ligand>
        <name>Mg(2+)</name>
        <dbReference type="ChEBI" id="CHEBI:18420"/>
        <label>2</label>
    </ligand>
</feature>
<keyword evidence="2 4" id="KW-0808">Transferase</keyword>
<dbReference type="GO" id="GO:0000287">
    <property type="term" value="F:magnesium ion binding"/>
    <property type="evidence" value="ECO:0007669"/>
    <property type="project" value="UniProtKB-UniRule"/>
</dbReference>
<feature type="binding site" evidence="2">
    <location>
        <position position="79"/>
    </location>
    <ligand>
        <name>Mg(2+)</name>
        <dbReference type="ChEBI" id="CHEBI:18420"/>
        <label>2</label>
    </ligand>
</feature>
<comment type="similarity">
    <text evidence="2">Belongs to the thiamine-monophosphate kinase family.</text>
</comment>
<dbReference type="PANTHER" id="PTHR30270">
    <property type="entry name" value="THIAMINE-MONOPHOSPHATE KINASE"/>
    <property type="match status" value="1"/>
</dbReference>
<dbReference type="NCBIfam" id="TIGR01379">
    <property type="entry name" value="thiL"/>
    <property type="match status" value="1"/>
</dbReference>
<evidence type="ECO:0000256" key="1">
    <source>
        <dbReference type="ARBA" id="ARBA00022977"/>
    </source>
</evidence>
<dbReference type="InterPro" id="IPR036921">
    <property type="entry name" value="PurM-like_N_sf"/>
</dbReference>
<feature type="domain" description="PurM-like N-terminal" evidence="3">
    <location>
        <begin position="32"/>
        <end position="142"/>
    </location>
</feature>
<dbReference type="GO" id="GO:0009229">
    <property type="term" value="P:thiamine diphosphate biosynthetic process"/>
    <property type="evidence" value="ECO:0007669"/>
    <property type="project" value="UniProtKB-UniRule"/>
</dbReference>
<keyword evidence="2" id="KW-0460">Magnesium</keyword>
<keyword evidence="5" id="KW-1185">Reference proteome</keyword>
<feature type="binding site" evidence="2">
    <location>
        <position position="151"/>
    </location>
    <ligand>
        <name>ATP</name>
        <dbReference type="ChEBI" id="CHEBI:30616"/>
    </ligand>
</feature>
<keyword evidence="2" id="KW-0067">ATP-binding</keyword>
<dbReference type="Gene3D" id="3.30.1330.10">
    <property type="entry name" value="PurM-like, N-terminal domain"/>
    <property type="match status" value="1"/>
</dbReference>
<dbReference type="Gene3D" id="3.90.650.10">
    <property type="entry name" value="PurM-like C-terminal domain"/>
    <property type="match status" value="1"/>
</dbReference>
<comment type="catalytic activity">
    <reaction evidence="2">
        <text>thiamine phosphate + ATP = thiamine diphosphate + ADP</text>
        <dbReference type="Rhea" id="RHEA:15913"/>
        <dbReference type="ChEBI" id="CHEBI:30616"/>
        <dbReference type="ChEBI" id="CHEBI:37575"/>
        <dbReference type="ChEBI" id="CHEBI:58937"/>
        <dbReference type="ChEBI" id="CHEBI:456216"/>
        <dbReference type="EC" id="2.7.4.16"/>
    </reaction>
</comment>
<evidence type="ECO:0000313" key="4">
    <source>
        <dbReference type="EMBL" id="MCT7360350.1"/>
    </source>
</evidence>
<feature type="binding site" evidence="2">
    <location>
        <position position="58"/>
    </location>
    <ligand>
        <name>substrate</name>
    </ligand>
</feature>
<sequence>MSKATGSGEFALIREFFASGFPHNPYTRLGVGDDASIIIPPAGCDLVQSIDTQVADVHFPASAPAHLIAQRALRCAASDLAAMGAEPQGFHLALTMPNAEHDWLTGFSQGLRDAAHELDLALLGGDTTSGPCLVISIHVQGWVGAGQALTRRGAQVGDDIWVSDTIGRAALALPRVLENPADFSGLALHYYFPQVQTPLGIALRNLASSCMDISDGLLQDASHISRAANVTLMLDADAIPTIVERADPRWSQCLTGGDDYQLLFTAAAAKRQQIEELRPQFSGIQCIGQVVSAGDAAVVLQENGQTIHLPQQSGFQHF</sequence>
<feature type="binding site" evidence="2">
    <location>
        <position position="214"/>
    </location>
    <ligand>
        <name>ATP</name>
        <dbReference type="ChEBI" id="CHEBI:30616"/>
    </ligand>
</feature>
<keyword evidence="1 2" id="KW-0784">Thiamine biosynthesis</keyword>
<dbReference type="GO" id="GO:0005524">
    <property type="term" value="F:ATP binding"/>
    <property type="evidence" value="ECO:0007669"/>
    <property type="project" value="UniProtKB-UniRule"/>
</dbReference>
<dbReference type="RefSeq" id="WP_260977188.1">
    <property type="nucleotide sequence ID" value="NZ_JAOANI010000028.1"/>
</dbReference>
<feature type="binding site" evidence="2">
    <location>
        <position position="215"/>
    </location>
    <ligand>
        <name>Mg(2+)</name>
        <dbReference type="ChEBI" id="CHEBI:18420"/>
        <label>5</label>
    </ligand>
</feature>
<evidence type="ECO:0000259" key="3">
    <source>
        <dbReference type="Pfam" id="PF00586"/>
    </source>
</evidence>
<dbReference type="InterPro" id="IPR016188">
    <property type="entry name" value="PurM-like_N"/>
</dbReference>
<dbReference type="PIRSF" id="PIRSF005303">
    <property type="entry name" value="Thiam_monoph_kin"/>
    <property type="match status" value="1"/>
</dbReference>
<dbReference type="EC" id="2.7.4.16" evidence="2"/>
<keyword evidence="2" id="KW-0479">Metal-binding</keyword>
<feature type="binding site" evidence="2">
    <location>
        <position position="79"/>
    </location>
    <ligand>
        <name>Mg(2+)</name>
        <dbReference type="ChEBI" id="CHEBI:18420"/>
        <label>3</label>
    </ligand>
</feature>
<dbReference type="EMBL" id="JAOANI010000028">
    <property type="protein sequence ID" value="MCT7360350.1"/>
    <property type="molecule type" value="Genomic_DNA"/>
</dbReference>